<dbReference type="InterPro" id="IPR011126">
    <property type="entry name" value="Hpr_kin/Pase_Hpr_N"/>
</dbReference>
<name>A0A168R9I0_9BACT</name>
<dbReference type="SUPFAM" id="SSF53795">
    <property type="entry name" value="PEP carboxykinase-like"/>
    <property type="match status" value="1"/>
</dbReference>
<dbReference type="Proteomes" id="UP000076983">
    <property type="component" value="Unassembled WGS sequence"/>
</dbReference>
<feature type="domain" description="HPr(Ser) kinase/phosphorylase N-terminal" evidence="10">
    <location>
        <begin position="6"/>
        <end position="133"/>
    </location>
</feature>
<keyword evidence="4" id="KW-0808">Transferase</keyword>
<keyword evidence="8" id="KW-0511">Multifunctional enzyme</keyword>
<evidence type="ECO:0000256" key="8">
    <source>
        <dbReference type="ARBA" id="ARBA00023268"/>
    </source>
</evidence>
<dbReference type="AlphaFoldDB" id="A0A168R9I0"/>
<evidence type="ECO:0000313" key="13">
    <source>
        <dbReference type="Proteomes" id="UP000076983"/>
    </source>
</evidence>
<dbReference type="InterPro" id="IPR027417">
    <property type="entry name" value="P-loop_NTPase"/>
</dbReference>
<dbReference type="Gene3D" id="3.40.50.300">
    <property type="entry name" value="P-loop containing nucleotide triphosphate hydrolases"/>
    <property type="match status" value="1"/>
</dbReference>
<keyword evidence="5" id="KW-0547">Nucleotide-binding</keyword>
<dbReference type="GO" id="GO:0004674">
    <property type="term" value="F:protein serine/threonine kinase activity"/>
    <property type="evidence" value="ECO:0007669"/>
    <property type="project" value="UniProtKB-KW"/>
</dbReference>
<dbReference type="Pfam" id="PF02603">
    <property type="entry name" value="Hpr_kinase_N"/>
    <property type="match status" value="1"/>
</dbReference>
<evidence type="ECO:0000256" key="6">
    <source>
        <dbReference type="ARBA" id="ARBA00022777"/>
    </source>
</evidence>
<evidence type="ECO:0000256" key="1">
    <source>
        <dbReference type="ARBA" id="ARBA00001120"/>
    </source>
</evidence>
<dbReference type="STRING" id="29557.MGALLINA_04680"/>
<comment type="caution">
    <text evidence="12">The sequence shown here is derived from an EMBL/GenBank/DDBJ whole genome shotgun (WGS) entry which is preliminary data.</text>
</comment>
<dbReference type="NCBIfam" id="TIGR00679">
    <property type="entry name" value="hpr-ser"/>
    <property type="match status" value="1"/>
</dbReference>
<dbReference type="EMBL" id="LVLH01000040">
    <property type="protein sequence ID" value="OAB48751.1"/>
    <property type="molecule type" value="Genomic_DNA"/>
</dbReference>
<comment type="similarity">
    <text evidence="2">Belongs to the HPrK/P family.</text>
</comment>
<dbReference type="SUPFAM" id="SSF75138">
    <property type="entry name" value="HprK N-terminal domain-like"/>
    <property type="match status" value="1"/>
</dbReference>
<dbReference type="InterPro" id="IPR003755">
    <property type="entry name" value="HPr(Ser)_kin/Pase"/>
</dbReference>
<gene>
    <name evidence="12" type="primary">hprK</name>
    <name evidence="12" type="ORF">MGALLINA_04680</name>
</gene>
<evidence type="ECO:0000256" key="2">
    <source>
        <dbReference type="ARBA" id="ARBA00006883"/>
    </source>
</evidence>
<dbReference type="InterPro" id="IPR011104">
    <property type="entry name" value="Hpr_kin/Pase_C"/>
</dbReference>
<dbReference type="InterPro" id="IPR028979">
    <property type="entry name" value="Ser_kin/Pase_Hpr-like_N_sf"/>
</dbReference>
<dbReference type="PATRIC" id="fig|29557.3.peg.462"/>
<reference evidence="12 13" key="1">
    <citation type="submission" date="2016-03" db="EMBL/GenBank/DDBJ databases">
        <title>Genome sequence of Mycoplasma gallinarum strain Mgn_IPT.</title>
        <authorList>
            <person name="Yacoub E."/>
            <person name="Sirand-Pugnet P."/>
            <person name="Barre A."/>
            <person name="Maurier F."/>
            <person name="Blanchard A."/>
            <person name="Ben Abdelmoumen B.M."/>
        </authorList>
    </citation>
    <scope>NUCLEOTIDE SEQUENCE [LARGE SCALE GENOMIC DNA]</scope>
    <source>
        <strain evidence="12 13">Mgn_IPT</strain>
    </source>
</reference>
<dbReference type="PANTHER" id="PTHR30305:SF1">
    <property type="entry name" value="HPR KINASE_PHOSPHORYLASE"/>
    <property type="match status" value="1"/>
</dbReference>
<keyword evidence="7" id="KW-0067">ATP-binding</keyword>
<keyword evidence="3" id="KW-0723">Serine/threonine-protein kinase</keyword>
<evidence type="ECO:0000256" key="9">
    <source>
        <dbReference type="ARBA" id="ARBA00047657"/>
    </source>
</evidence>
<proteinExistence type="inferred from homology"/>
<feature type="domain" description="HPr kinase/phosphorylase C-terminal" evidence="11">
    <location>
        <begin position="137"/>
        <end position="303"/>
    </location>
</feature>
<evidence type="ECO:0000259" key="11">
    <source>
        <dbReference type="Pfam" id="PF07475"/>
    </source>
</evidence>
<evidence type="ECO:0000256" key="4">
    <source>
        <dbReference type="ARBA" id="ARBA00022679"/>
    </source>
</evidence>
<dbReference type="RefSeq" id="WP_027332704.1">
    <property type="nucleotide sequence ID" value="NZ_LVLH01000040.1"/>
</dbReference>
<evidence type="ECO:0000256" key="3">
    <source>
        <dbReference type="ARBA" id="ARBA00022527"/>
    </source>
</evidence>
<dbReference type="GO" id="GO:0006109">
    <property type="term" value="P:regulation of carbohydrate metabolic process"/>
    <property type="evidence" value="ECO:0007669"/>
    <property type="project" value="InterPro"/>
</dbReference>
<dbReference type="PANTHER" id="PTHR30305">
    <property type="entry name" value="PROTEIN YJDM-RELATED"/>
    <property type="match status" value="1"/>
</dbReference>
<accession>A0A168R9I0</accession>
<dbReference type="GO" id="GO:0005524">
    <property type="term" value="F:ATP binding"/>
    <property type="evidence" value="ECO:0007669"/>
    <property type="project" value="UniProtKB-KW"/>
</dbReference>
<organism evidence="12 13">
    <name type="scientific">Mycoplasmopsis gallinarum</name>
    <dbReference type="NCBI Taxonomy" id="29557"/>
    <lineage>
        <taxon>Bacteria</taxon>
        <taxon>Bacillati</taxon>
        <taxon>Mycoplasmatota</taxon>
        <taxon>Mycoplasmoidales</taxon>
        <taxon>Metamycoplasmataceae</taxon>
        <taxon>Mycoplasmopsis</taxon>
    </lineage>
</organism>
<keyword evidence="6 12" id="KW-0418">Kinase</keyword>
<dbReference type="OrthoDB" id="9778803at2"/>
<evidence type="ECO:0000313" key="12">
    <source>
        <dbReference type="EMBL" id="OAB48751.1"/>
    </source>
</evidence>
<dbReference type="Pfam" id="PF07475">
    <property type="entry name" value="Hpr_kinase_C"/>
    <property type="match status" value="1"/>
</dbReference>
<sequence>MKRKSINVKKIISKFNISLINGEKELIYRNIFNPAIKRLGLELAGIIDNTRYNRNVICWGTTESVFFKQQGKIQALKTLDKILSVEPPLVILSKGITPLIRNWIVSVANKYKIPVYHAAVSTSKITTSIGTYLSDFFSEEVQVHGCLVSVGGTGVLIVGKSGVGKSEATLELVLRGHIFISDDAVLIKHIGANFYGTSPAITKDLIEVRGIGFTNIKYTYGIKAITEGCVINLVVELVNQNENVIFDRLGVEYQKYEIMDGSIPKIQVPVKNGFSAASLIEAAVSTYLAKKDGLNVIDLIENRRKEINNA</sequence>
<protein>
    <submittedName>
        <fullName evidence="12">HPr kinase/phosphorylase</fullName>
    </submittedName>
</protein>
<evidence type="ECO:0000256" key="7">
    <source>
        <dbReference type="ARBA" id="ARBA00022840"/>
    </source>
</evidence>
<comment type="catalytic activity">
    <reaction evidence="1">
        <text>[HPr protein]-L-serine + ATP = [HPr protein]-O-phospho-L-serine + ADP + H(+)</text>
        <dbReference type="Rhea" id="RHEA:46600"/>
        <dbReference type="Rhea" id="RHEA-COMP:11602"/>
        <dbReference type="Rhea" id="RHEA-COMP:11603"/>
        <dbReference type="ChEBI" id="CHEBI:15378"/>
        <dbReference type="ChEBI" id="CHEBI:29999"/>
        <dbReference type="ChEBI" id="CHEBI:30616"/>
        <dbReference type="ChEBI" id="CHEBI:83421"/>
        <dbReference type="ChEBI" id="CHEBI:456216"/>
    </reaction>
</comment>
<dbReference type="CDD" id="cd01918">
    <property type="entry name" value="HprK_C"/>
    <property type="match status" value="1"/>
</dbReference>
<dbReference type="GO" id="GO:0000155">
    <property type="term" value="F:phosphorelay sensor kinase activity"/>
    <property type="evidence" value="ECO:0007669"/>
    <property type="project" value="InterPro"/>
</dbReference>
<comment type="catalytic activity">
    <reaction evidence="9">
        <text>[HPr protein]-O-phospho-L-serine + phosphate + H(+) = [HPr protein]-L-serine + diphosphate</text>
        <dbReference type="Rhea" id="RHEA:46604"/>
        <dbReference type="Rhea" id="RHEA-COMP:11602"/>
        <dbReference type="Rhea" id="RHEA-COMP:11603"/>
        <dbReference type="ChEBI" id="CHEBI:15378"/>
        <dbReference type="ChEBI" id="CHEBI:29999"/>
        <dbReference type="ChEBI" id="CHEBI:33019"/>
        <dbReference type="ChEBI" id="CHEBI:43474"/>
        <dbReference type="ChEBI" id="CHEBI:83421"/>
    </reaction>
</comment>
<evidence type="ECO:0000259" key="10">
    <source>
        <dbReference type="Pfam" id="PF02603"/>
    </source>
</evidence>
<keyword evidence="13" id="KW-1185">Reference proteome</keyword>
<dbReference type="Gene3D" id="3.40.1390.20">
    <property type="entry name" value="HprK N-terminal domain-like"/>
    <property type="match status" value="1"/>
</dbReference>
<evidence type="ECO:0000256" key="5">
    <source>
        <dbReference type="ARBA" id="ARBA00022741"/>
    </source>
</evidence>